<organism evidence="1 2">
    <name type="scientific">Methanothermobacter thermautotrophicus</name>
    <name type="common">Methanobacterium thermoformicicum</name>
    <dbReference type="NCBI Taxonomy" id="145262"/>
    <lineage>
        <taxon>Archaea</taxon>
        <taxon>Methanobacteriati</taxon>
        <taxon>Methanobacteriota</taxon>
        <taxon>Methanomada group</taxon>
        <taxon>Methanobacteria</taxon>
        <taxon>Methanobacteriales</taxon>
        <taxon>Methanobacteriaceae</taxon>
        <taxon>Methanothermobacter</taxon>
    </lineage>
</organism>
<dbReference type="Proteomes" id="UP000538031">
    <property type="component" value="Unassembled WGS sequence"/>
</dbReference>
<feature type="non-terminal residue" evidence="1">
    <location>
        <position position="35"/>
    </location>
</feature>
<name>A0A7J4MW74_METTF</name>
<comment type="caution">
    <text evidence="1">The sequence shown here is derived from an EMBL/GenBank/DDBJ whole genome shotgun (WGS) entry which is preliminary data.</text>
</comment>
<dbReference type="Gene3D" id="3.40.50.300">
    <property type="entry name" value="P-loop containing nucleotide triphosphate hydrolases"/>
    <property type="match status" value="1"/>
</dbReference>
<proteinExistence type="predicted"/>
<evidence type="ECO:0000313" key="1">
    <source>
        <dbReference type="EMBL" id="HIH64999.1"/>
    </source>
</evidence>
<dbReference type="AlphaFoldDB" id="A0A7J4MW74"/>
<dbReference type="InterPro" id="IPR027417">
    <property type="entry name" value="P-loop_NTPase"/>
</dbReference>
<gene>
    <name evidence="1" type="ORF">HA285_05320</name>
</gene>
<evidence type="ECO:0000313" key="2">
    <source>
        <dbReference type="Proteomes" id="UP000538031"/>
    </source>
</evidence>
<accession>A0A7J4MW74</accession>
<reference evidence="2" key="1">
    <citation type="journal article" date="2020" name="bioRxiv">
        <title>A rank-normalized archaeal taxonomy based on genome phylogeny resolves widespread incomplete and uneven classifications.</title>
        <authorList>
            <person name="Rinke C."/>
            <person name="Chuvochina M."/>
            <person name="Mussig A.J."/>
            <person name="Chaumeil P.-A."/>
            <person name="Waite D.W."/>
            <person name="Whitman W.B."/>
            <person name="Parks D.H."/>
            <person name="Hugenholtz P."/>
        </authorList>
    </citation>
    <scope>NUCLEOTIDE SEQUENCE [LARGE SCALE GENOMIC DNA]</scope>
</reference>
<dbReference type="EMBL" id="DUHT01000057">
    <property type="protein sequence ID" value="HIH64999.1"/>
    <property type="molecule type" value="Genomic_DNA"/>
</dbReference>
<sequence length="35" mass="3699">MIVRIPSGIRGLDELMGGASIPENTVTMVYGPPKV</sequence>
<protein>
    <submittedName>
        <fullName evidence="1">ATPase</fullName>
    </submittedName>
</protein>